<comment type="caution">
    <text evidence="4">The sequence shown here is derived from an EMBL/GenBank/DDBJ whole genome shotgun (WGS) entry which is preliminary data.</text>
</comment>
<protein>
    <recommendedName>
        <fullName evidence="3">MAGE domain-containing protein</fullName>
    </recommendedName>
</protein>
<dbReference type="PANTHER" id="PTHR11736">
    <property type="entry name" value="MELANOMA-ASSOCIATED ANTIGEN MAGE ANTIGEN"/>
    <property type="match status" value="1"/>
</dbReference>
<evidence type="ECO:0000313" key="4">
    <source>
        <dbReference type="EMBL" id="KAL3273961.1"/>
    </source>
</evidence>
<dbReference type="EMBL" id="JABFTP020000062">
    <property type="protein sequence ID" value="KAL3273961.1"/>
    <property type="molecule type" value="Genomic_DNA"/>
</dbReference>
<reference evidence="4 5" key="1">
    <citation type="journal article" date="2021" name="BMC Biol.">
        <title>Horizontally acquired antibacterial genes associated with adaptive radiation of ladybird beetles.</title>
        <authorList>
            <person name="Li H.S."/>
            <person name="Tang X.F."/>
            <person name="Huang Y.H."/>
            <person name="Xu Z.Y."/>
            <person name="Chen M.L."/>
            <person name="Du X.Y."/>
            <person name="Qiu B.Y."/>
            <person name="Chen P.T."/>
            <person name="Zhang W."/>
            <person name="Slipinski A."/>
            <person name="Escalona H.E."/>
            <person name="Waterhouse R.M."/>
            <person name="Zwick A."/>
            <person name="Pang H."/>
        </authorList>
    </citation>
    <scope>NUCLEOTIDE SEQUENCE [LARGE SCALE GENOMIC DNA]</scope>
    <source>
        <strain evidence="4">SYSU2018</strain>
    </source>
</reference>
<keyword evidence="2" id="KW-1133">Transmembrane helix</keyword>
<keyword evidence="2" id="KW-0812">Transmembrane</keyword>
<dbReference type="Gene3D" id="1.10.10.1200">
    <property type="entry name" value="MAGE homology domain, winged helix WH1 motif"/>
    <property type="match status" value="1"/>
</dbReference>
<keyword evidence="5" id="KW-1185">Reference proteome</keyword>
<dbReference type="InterPro" id="IPR041899">
    <property type="entry name" value="MAGE_WH2"/>
</dbReference>
<keyword evidence="2" id="KW-0472">Membrane</keyword>
<feature type="compositionally biased region" description="Polar residues" evidence="1">
    <location>
        <begin position="8"/>
        <end position="25"/>
    </location>
</feature>
<feature type="domain" description="MAGE" evidence="3">
    <location>
        <begin position="42"/>
        <end position="204"/>
    </location>
</feature>
<dbReference type="InterPro" id="IPR041898">
    <property type="entry name" value="MAGE_WH1"/>
</dbReference>
<dbReference type="InterPro" id="IPR037445">
    <property type="entry name" value="MAGE"/>
</dbReference>
<dbReference type="Gene3D" id="1.10.10.1210">
    <property type="entry name" value="MAGE homology domain, winged helix WH2 motif"/>
    <property type="match status" value="1"/>
</dbReference>
<dbReference type="InterPro" id="IPR002190">
    <property type="entry name" value="MHD_dom"/>
</dbReference>
<accession>A0ABD2N5F7</accession>
<sequence length="204" mass="23728">MGPKRRNMSQPVSTPQAKTTRSNTQPNIDVTFREIALTPVDIDEQVNDCVRYMIFKAGQQLPFRKNELQKHIKGALGKTFDKVIEKVSTILEKVYGFKLILCDSNNKFYILSNNLPYVEEDLEKDEGDDLPEDRRKILLMLVLVHLYMTTGIVTQASLYSFLRSLHIDPERKHDELFGNVKEYLTVTLVKQHYLNIEKIVYHKI</sequence>
<evidence type="ECO:0000313" key="5">
    <source>
        <dbReference type="Proteomes" id="UP001516400"/>
    </source>
</evidence>
<evidence type="ECO:0000259" key="3">
    <source>
        <dbReference type="PROSITE" id="PS50838"/>
    </source>
</evidence>
<dbReference type="PROSITE" id="PS50838">
    <property type="entry name" value="MAGE"/>
    <property type="match status" value="1"/>
</dbReference>
<proteinExistence type="predicted"/>
<dbReference type="Proteomes" id="UP001516400">
    <property type="component" value="Unassembled WGS sequence"/>
</dbReference>
<evidence type="ECO:0000256" key="1">
    <source>
        <dbReference type="SAM" id="MobiDB-lite"/>
    </source>
</evidence>
<gene>
    <name evidence="4" type="ORF">HHI36_015384</name>
</gene>
<dbReference type="PANTHER" id="PTHR11736:SF14">
    <property type="entry name" value="NSE3 HOMOLOG, SMC5-SMC6 COMPLEX COMPONENT"/>
    <property type="match status" value="1"/>
</dbReference>
<evidence type="ECO:0000256" key="2">
    <source>
        <dbReference type="SAM" id="Phobius"/>
    </source>
</evidence>
<dbReference type="Pfam" id="PF01454">
    <property type="entry name" value="MAGE"/>
    <property type="match status" value="1"/>
</dbReference>
<dbReference type="AlphaFoldDB" id="A0ABD2N5F7"/>
<feature type="transmembrane region" description="Helical" evidence="2">
    <location>
        <begin position="137"/>
        <end position="162"/>
    </location>
</feature>
<dbReference type="SMART" id="SM01373">
    <property type="entry name" value="MAGE"/>
    <property type="match status" value="1"/>
</dbReference>
<organism evidence="4 5">
    <name type="scientific">Cryptolaemus montrouzieri</name>
    <dbReference type="NCBI Taxonomy" id="559131"/>
    <lineage>
        <taxon>Eukaryota</taxon>
        <taxon>Metazoa</taxon>
        <taxon>Ecdysozoa</taxon>
        <taxon>Arthropoda</taxon>
        <taxon>Hexapoda</taxon>
        <taxon>Insecta</taxon>
        <taxon>Pterygota</taxon>
        <taxon>Neoptera</taxon>
        <taxon>Endopterygota</taxon>
        <taxon>Coleoptera</taxon>
        <taxon>Polyphaga</taxon>
        <taxon>Cucujiformia</taxon>
        <taxon>Coccinelloidea</taxon>
        <taxon>Coccinellidae</taxon>
        <taxon>Scymninae</taxon>
        <taxon>Scymnini</taxon>
        <taxon>Cryptolaemus</taxon>
    </lineage>
</organism>
<feature type="region of interest" description="Disordered" evidence="1">
    <location>
        <begin position="1"/>
        <end position="25"/>
    </location>
</feature>
<name>A0ABD2N5F7_9CUCU</name>